<dbReference type="PROSITE" id="PS00086">
    <property type="entry name" value="CYTOCHROME_P450"/>
    <property type="match status" value="1"/>
</dbReference>
<evidence type="ECO:0000256" key="1">
    <source>
        <dbReference type="ARBA" id="ARBA00001971"/>
    </source>
</evidence>
<evidence type="ECO:0000256" key="5">
    <source>
        <dbReference type="ARBA" id="ARBA00022617"/>
    </source>
</evidence>
<dbReference type="InterPro" id="IPR017972">
    <property type="entry name" value="Cyt_P450_CS"/>
</dbReference>
<dbReference type="GO" id="GO:0016020">
    <property type="term" value="C:membrane"/>
    <property type="evidence" value="ECO:0007669"/>
    <property type="project" value="UniProtKB-SubCell"/>
</dbReference>
<name>A0A8E2ANS6_9APHY</name>
<comment type="subcellular location">
    <subcellularLocation>
        <location evidence="2">Membrane</location>
        <topology evidence="2">Single-pass membrane protein</topology>
    </subcellularLocation>
</comment>
<dbReference type="Pfam" id="PF00067">
    <property type="entry name" value="p450"/>
    <property type="match status" value="1"/>
</dbReference>
<evidence type="ECO:0000256" key="6">
    <source>
        <dbReference type="ARBA" id="ARBA00022692"/>
    </source>
</evidence>
<evidence type="ECO:0000256" key="13">
    <source>
        <dbReference type="PIRSR" id="PIRSR602401-1"/>
    </source>
</evidence>
<dbReference type="InterPro" id="IPR002401">
    <property type="entry name" value="Cyt_P450_E_grp-I"/>
</dbReference>
<dbReference type="OrthoDB" id="2789670at2759"/>
<dbReference type="EMBL" id="KV722462">
    <property type="protein sequence ID" value="OCH88111.1"/>
    <property type="molecule type" value="Genomic_DNA"/>
</dbReference>
<comment type="similarity">
    <text evidence="4 14">Belongs to the cytochrome P450 family.</text>
</comment>
<comment type="pathway">
    <text evidence="3">Secondary metabolite biosynthesis.</text>
</comment>
<evidence type="ECO:0000256" key="3">
    <source>
        <dbReference type="ARBA" id="ARBA00005179"/>
    </source>
</evidence>
<organism evidence="15 16">
    <name type="scientific">Obba rivulosa</name>
    <dbReference type="NCBI Taxonomy" id="1052685"/>
    <lineage>
        <taxon>Eukaryota</taxon>
        <taxon>Fungi</taxon>
        <taxon>Dikarya</taxon>
        <taxon>Basidiomycota</taxon>
        <taxon>Agaricomycotina</taxon>
        <taxon>Agaricomycetes</taxon>
        <taxon>Polyporales</taxon>
        <taxon>Gelatoporiaceae</taxon>
        <taxon>Obba</taxon>
    </lineage>
</organism>
<dbReference type="InterPro" id="IPR036396">
    <property type="entry name" value="Cyt_P450_sf"/>
</dbReference>
<proteinExistence type="inferred from homology"/>
<evidence type="ECO:0000313" key="16">
    <source>
        <dbReference type="Proteomes" id="UP000250043"/>
    </source>
</evidence>
<dbReference type="InterPro" id="IPR001128">
    <property type="entry name" value="Cyt_P450"/>
</dbReference>
<accession>A0A8E2ANS6</accession>
<keyword evidence="8" id="KW-1133">Transmembrane helix</keyword>
<comment type="cofactor">
    <cofactor evidence="1 13">
        <name>heme</name>
        <dbReference type="ChEBI" id="CHEBI:30413"/>
    </cofactor>
</comment>
<keyword evidence="12" id="KW-0472">Membrane</keyword>
<keyword evidence="7 13" id="KW-0479">Metal-binding</keyword>
<keyword evidence="6" id="KW-0812">Transmembrane</keyword>
<dbReference type="AlphaFoldDB" id="A0A8E2ANS6"/>
<dbReference type="Proteomes" id="UP000250043">
    <property type="component" value="Unassembled WGS sequence"/>
</dbReference>
<dbReference type="SUPFAM" id="SSF48264">
    <property type="entry name" value="Cytochrome P450"/>
    <property type="match status" value="1"/>
</dbReference>
<evidence type="ECO:0000256" key="2">
    <source>
        <dbReference type="ARBA" id="ARBA00004167"/>
    </source>
</evidence>
<dbReference type="PANTHER" id="PTHR46300">
    <property type="entry name" value="P450, PUTATIVE (EUROFUNG)-RELATED-RELATED"/>
    <property type="match status" value="1"/>
</dbReference>
<evidence type="ECO:0000256" key="8">
    <source>
        <dbReference type="ARBA" id="ARBA00022989"/>
    </source>
</evidence>
<keyword evidence="10 13" id="KW-0408">Iron</keyword>
<keyword evidence="16" id="KW-1185">Reference proteome</keyword>
<dbReference type="GO" id="GO:0004497">
    <property type="term" value="F:monooxygenase activity"/>
    <property type="evidence" value="ECO:0007669"/>
    <property type="project" value="UniProtKB-KW"/>
</dbReference>
<gene>
    <name evidence="15" type="ORF">OBBRIDRAFT_795583</name>
</gene>
<keyword evidence="11 14" id="KW-0503">Monooxygenase</keyword>
<evidence type="ECO:0000256" key="11">
    <source>
        <dbReference type="ARBA" id="ARBA00023033"/>
    </source>
</evidence>
<protein>
    <submittedName>
        <fullName evidence="15">Cytochrome P450</fullName>
    </submittedName>
</protein>
<dbReference type="PRINTS" id="PR00463">
    <property type="entry name" value="EP450I"/>
</dbReference>
<evidence type="ECO:0000256" key="10">
    <source>
        <dbReference type="ARBA" id="ARBA00023004"/>
    </source>
</evidence>
<evidence type="ECO:0000313" key="15">
    <source>
        <dbReference type="EMBL" id="OCH88111.1"/>
    </source>
</evidence>
<dbReference type="PRINTS" id="PR00385">
    <property type="entry name" value="P450"/>
</dbReference>
<keyword evidence="5 13" id="KW-0349">Heme</keyword>
<evidence type="ECO:0000256" key="4">
    <source>
        <dbReference type="ARBA" id="ARBA00010617"/>
    </source>
</evidence>
<reference evidence="15 16" key="1">
    <citation type="submission" date="2016-07" db="EMBL/GenBank/DDBJ databases">
        <title>Draft genome of the white-rot fungus Obba rivulosa 3A-2.</title>
        <authorList>
            <consortium name="DOE Joint Genome Institute"/>
            <person name="Miettinen O."/>
            <person name="Riley R."/>
            <person name="Acob R."/>
            <person name="Barry K."/>
            <person name="Cullen D."/>
            <person name="De Vries R."/>
            <person name="Hainaut M."/>
            <person name="Hatakka A."/>
            <person name="Henrissat B."/>
            <person name="Hilden K."/>
            <person name="Kuo R."/>
            <person name="Labutti K."/>
            <person name="Lipzen A."/>
            <person name="Makela M.R."/>
            <person name="Sandor L."/>
            <person name="Spatafora J.W."/>
            <person name="Grigoriev I.V."/>
            <person name="Hibbett D.S."/>
        </authorList>
    </citation>
    <scope>NUCLEOTIDE SEQUENCE [LARGE SCALE GENOMIC DNA]</scope>
    <source>
        <strain evidence="15 16">3A-2</strain>
    </source>
</reference>
<evidence type="ECO:0000256" key="12">
    <source>
        <dbReference type="ARBA" id="ARBA00023136"/>
    </source>
</evidence>
<evidence type="ECO:0000256" key="14">
    <source>
        <dbReference type="RuleBase" id="RU000461"/>
    </source>
</evidence>
<sequence length="513" mass="58095">MLIDIIVALSLAILPLLLWLKYAKTSVNEYRNLPLPPGPKPLPFIGNALDLPSVLPWRVYTQWANNYGDLIFVRAFGTPMLILNTLDCAIDLLEKRSSTYSDRLETEMVALMGWSWNPVTMGYSQWWRRHRRGFHQYFNQAAVPAYESKIHKSAQQMLKRLYEEPKKFADHIRYQFGANILSVVYGISVPEKDDENIAVAEDAMQALAEGFNPGAFWVDFLPILKHVPAWVPGAGFQKKAAQWKLSTTAMKEMSWKNAAKSILDQSIAARLSERIAHLEGPALAEEEDIAKNVCGVAYAGGIDTTVSTLHSFFLAMLIYPEVQKRAQEQLANVVGPNRLPEFSDQVSLPYIEAICKECMRWQPVVPLNVPHRSTVDDEYRGYYIPKGTLVIQNTWAILHDPKEYPDPEEFKPERFLKDGELNPEIRDPEVAFGAGRRICPGRYFSDMTLFMNVACILHTFDITPALDAQGKPIEVEPKMQTGILSHPYPFECTIKPRSFPAETLILHQGTGKN</sequence>
<evidence type="ECO:0000256" key="9">
    <source>
        <dbReference type="ARBA" id="ARBA00023002"/>
    </source>
</evidence>
<feature type="binding site" description="axial binding residue" evidence="13">
    <location>
        <position position="439"/>
    </location>
    <ligand>
        <name>heme</name>
        <dbReference type="ChEBI" id="CHEBI:30413"/>
    </ligand>
    <ligandPart>
        <name>Fe</name>
        <dbReference type="ChEBI" id="CHEBI:18248"/>
    </ligandPart>
</feature>
<dbReference type="InterPro" id="IPR050364">
    <property type="entry name" value="Cytochrome_P450_fung"/>
</dbReference>
<dbReference type="GO" id="GO:0020037">
    <property type="term" value="F:heme binding"/>
    <property type="evidence" value="ECO:0007669"/>
    <property type="project" value="InterPro"/>
</dbReference>
<evidence type="ECO:0000256" key="7">
    <source>
        <dbReference type="ARBA" id="ARBA00022723"/>
    </source>
</evidence>
<dbReference type="GO" id="GO:0005506">
    <property type="term" value="F:iron ion binding"/>
    <property type="evidence" value="ECO:0007669"/>
    <property type="project" value="InterPro"/>
</dbReference>
<dbReference type="CDD" id="cd11065">
    <property type="entry name" value="CYP64-like"/>
    <property type="match status" value="1"/>
</dbReference>
<dbReference type="PANTHER" id="PTHR46300:SF7">
    <property type="entry name" value="P450, PUTATIVE (EUROFUNG)-RELATED"/>
    <property type="match status" value="1"/>
</dbReference>
<keyword evidence="9 14" id="KW-0560">Oxidoreductase</keyword>
<dbReference type="Gene3D" id="1.10.630.10">
    <property type="entry name" value="Cytochrome P450"/>
    <property type="match status" value="1"/>
</dbReference>
<dbReference type="GO" id="GO:0016705">
    <property type="term" value="F:oxidoreductase activity, acting on paired donors, with incorporation or reduction of molecular oxygen"/>
    <property type="evidence" value="ECO:0007669"/>
    <property type="project" value="InterPro"/>
</dbReference>